<sequence>MAQNESNTLLLKKLPKHEKSVIKEMEKEKCDLCCLCFTLKWCQHTFEDPDYVFEHYYICKDCWEDNKEYCKSECWFCKKVFKVELRKLKTIKFSGRKSFFLCRRCLDLIEYVPCVQDILFF</sequence>
<keyword evidence="2" id="KW-1185">Reference proteome</keyword>
<dbReference type="Proteomes" id="UP001152888">
    <property type="component" value="Unassembled WGS sequence"/>
</dbReference>
<evidence type="ECO:0000313" key="2">
    <source>
        <dbReference type="Proteomes" id="UP001152888"/>
    </source>
</evidence>
<reference evidence="1" key="1">
    <citation type="submission" date="2022-03" db="EMBL/GenBank/DDBJ databases">
        <authorList>
            <person name="Sayadi A."/>
        </authorList>
    </citation>
    <scope>NUCLEOTIDE SEQUENCE</scope>
</reference>
<dbReference type="OrthoDB" id="6654186at2759"/>
<evidence type="ECO:0000313" key="1">
    <source>
        <dbReference type="EMBL" id="CAH1963536.1"/>
    </source>
</evidence>
<proteinExistence type="predicted"/>
<accession>A0A9P0NY13</accession>
<name>A0A9P0NY13_ACAOB</name>
<dbReference type="AlphaFoldDB" id="A0A9P0NY13"/>
<organism evidence="1 2">
    <name type="scientific">Acanthoscelides obtectus</name>
    <name type="common">Bean weevil</name>
    <name type="synonym">Bruchus obtectus</name>
    <dbReference type="NCBI Taxonomy" id="200917"/>
    <lineage>
        <taxon>Eukaryota</taxon>
        <taxon>Metazoa</taxon>
        <taxon>Ecdysozoa</taxon>
        <taxon>Arthropoda</taxon>
        <taxon>Hexapoda</taxon>
        <taxon>Insecta</taxon>
        <taxon>Pterygota</taxon>
        <taxon>Neoptera</taxon>
        <taxon>Endopterygota</taxon>
        <taxon>Coleoptera</taxon>
        <taxon>Polyphaga</taxon>
        <taxon>Cucujiformia</taxon>
        <taxon>Chrysomeloidea</taxon>
        <taxon>Chrysomelidae</taxon>
        <taxon>Bruchinae</taxon>
        <taxon>Bruchini</taxon>
        <taxon>Acanthoscelides</taxon>
    </lineage>
</organism>
<gene>
    <name evidence="1" type="ORF">ACAOBT_LOCUS5249</name>
</gene>
<protein>
    <submittedName>
        <fullName evidence="1">Uncharacterized protein</fullName>
    </submittedName>
</protein>
<comment type="caution">
    <text evidence="1">The sequence shown here is derived from an EMBL/GenBank/DDBJ whole genome shotgun (WGS) entry which is preliminary data.</text>
</comment>
<dbReference type="EMBL" id="CAKOFQ010006708">
    <property type="protein sequence ID" value="CAH1963536.1"/>
    <property type="molecule type" value="Genomic_DNA"/>
</dbReference>